<evidence type="ECO:0000313" key="2">
    <source>
        <dbReference type="EMBL" id="CUN48951.1"/>
    </source>
</evidence>
<dbReference type="Gene3D" id="3.60.40.10">
    <property type="entry name" value="PPM-type phosphatase domain"/>
    <property type="match status" value="1"/>
</dbReference>
<dbReference type="PANTHER" id="PTHR13832">
    <property type="entry name" value="PROTEIN PHOSPHATASE 2C"/>
    <property type="match status" value="1"/>
</dbReference>
<gene>
    <name evidence="2" type="primary">stp_3</name>
    <name evidence="2" type="ORF">ERS852473_00310</name>
</gene>
<organism evidence="2 3">
    <name type="scientific">Sarcina ventriculi</name>
    <name type="common">Clostridium ventriculi</name>
    <dbReference type="NCBI Taxonomy" id="1267"/>
    <lineage>
        <taxon>Bacteria</taxon>
        <taxon>Bacillati</taxon>
        <taxon>Bacillota</taxon>
        <taxon>Clostridia</taxon>
        <taxon>Eubacteriales</taxon>
        <taxon>Clostridiaceae</taxon>
        <taxon>Sarcina</taxon>
    </lineage>
</organism>
<dbReference type="SUPFAM" id="SSF81606">
    <property type="entry name" value="PP2C-like"/>
    <property type="match status" value="1"/>
</dbReference>
<dbReference type="EMBL" id="CYZR01000001">
    <property type="protein sequence ID" value="CUN48951.1"/>
    <property type="molecule type" value="Genomic_DNA"/>
</dbReference>
<dbReference type="InterPro" id="IPR015655">
    <property type="entry name" value="PP2C"/>
</dbReference>
<dbReference type="InterPro" id="IPR001932">
    <property type="entry name" value="PPM-type_phosphatase-like_dom"/>
</dbReference>
<dbReference type="PANTHER" id="PTHR13832:SF860">
    <property type="entry name" value="PROTEIN PHOSPHATASE PHPP"/>
    <property type="match status" value="1"/>
</dbReference>
<evidence type="ECO:0000313" key="3">
    <source>
        <dbReference type="Proteomes" id="UP000095488"/>
    </source>
</evidence>
<keyword evidence="2" id="KW-0378">Hydrolase</keyword>
<dbReference type="Pfam" id="PF13672">
    <property type="entry name" value="PP2C_2"/>
    <property type="match status" value="1"/>
</dbReference>
<dbReference type="RefSeq" id="WP_055257203.1">
    <property type="nucleotide sequence ID" value="NZ_CABIXL010000001.1"/>
</dbReference>
<sequence length="243" mass="26962">MIGFFTDNGNVRELNEDYFAYCIEDKFSLYIVADGMGGHNAGEVASKMAAEGIMKYIKEKIGKISIDNILEEAISNVNLDIYELATSQKGYGGMGTTLTAAFVYNNKIQIANVGDSCCFGLSNKGIDKLTRDHSLVQELLDSGCITEEEAKNHPRKNIITRALGTNNRVNADIIGMDKNEYDLFLLCTDGFANDLEKDEMWREIINSNDLNKSCEKLVEVVKQRGGRDNITVLVFGGESQNDR</sequence>
<dbReference type="GO" id="GO:0004722">
    <property type="term" value="F:protein serine/threonine phosphatase activity"/>
    <property type="evidence" value="ECO:0007669"/>
    <property type="project" value="UniProtKB-EC"/>
</dbReference>
<feature type="domain" description="PPM-type phosphatase" evidence="1">
    <location>
        <begin position="1"/>
        <end position="237"/>
    </location>
</feature>
<dbReference type="SMART" id="SM00331">
    <property type="entry name" value="PP2C_SIG"/>
    <property type="match status" value="1"/>
</dbReference>
<comment type="caution">
    <text evidence="2">The sequence shown here is derived from an EMBL/GenBank/DDBJ whole genome shotgun (WGS) entry which is preliminary data.</text>
</comment>
<keyword evidence="3" id="KW-1185">Reference proteome</keyword>
<proteinExistence type="predicted"/>
<dbReference type="PROSITE" id="PS51746">
    <property type="entry name" value="PPM_2"/>
    <property type="match status" value="1"/>
</dbReference>
<evidence type="ECO:0000259" key="1">
    <source>
        <dbReference type="PROSITE" id="PS51746"/>
    </source>
</evidence>
<dbReference type="EC" id="3.1.3.16" evidence="2"/>
<reference evidence="2 3" key="1">
    <citation type="submission" date="2015-09" db="EMBL/GenBank/DDBJ databases">
        <authorList>
            <consortium name="Pathogen Informatics"/>
            <person name="Wu L."/>
            <person name="Ma J."/>
        </authorList>
    </citation>
    <scope>NUCLEOTIDE SEQUENCE [LARGE SCALE GENOMIC DNA]</scope>
    <source>
        <strain evidence="2 3">2789STDY5834858</strain>
    </source>
</reference>
<dbReference type="SMART" id="SM00332">
    <property type="entry name" value="PP2Cc"/>
    <property type="match status" value="1"/>
</dbReference>
<dbReference type="Proteomes" id="UP000095488">
    <property type="component" value="Unassembled WGS sequence"/>
</dbReference>
<dbReference type="NCBIfam" id="NF033484">
    <property type="entry name" value="Stp1_PP2C_phos"/>
    <property type="match status" value="1"/>
</dbReference>
<accession>A0ABP2AM60</accession>
<dbReference type="CDD" id="cd00143">
    <property type="entry name" value="PP2Cc"/>
    <property type="match status" value="1"/>
</dbReference>
<protein>
    <submittedName>
        <fullName evidence="2">Serine/threonine phosphatase stp</fullName>
        <ecNumber evidence="2">3.1.3.16</ecNumber>
    </submittedName>
</protein>
<name>A0ABP2AM60_SARVE</name>
<dbReference type="InterPro" id="IPR036457">
    <property type="entry name" value="PPM-type-like_dom_sf"/>
</dbReference>